<protein>
    <submittedName>
        <fullName evidence="2">Uncharacterized protein</fullName>
    </submittedName>
</protein>
<comment type="caution">
    <text evidence="2">The sequence shown here is derived from an EMBL/GenBank/DDBJ whole genome shotgun (WGS) entry which is preliminary data.</text>
</comment>
<gene>
    <name evidence="2" type="ORF">PIB30_013307</name>
</gene>
<feature type="region of interest" description="Disordered" evidence="1">
    <location>
        <begin position="1"/>
        <end position="56"/>
    </location>
</feature>
<name>A0ABU6T837_9FABA</name>
<reference evidence="2 3" key="1">
    <citation type="journal article" date="2023" name="Plants (Basel)">
        <title>Bridging the Gap: Combining Genomics and Transcriptomics Approaches to Understand Stylosanthes scabra, an Orphan Legume from the Brazilian Caatinga.</title>
        <authorList>
            <person name="Ferreira-Neto J.R.C."/>
            <person name="da Silva M.D."/>
            <person name="Binneck E."/>
            <person name="de Melo N.F."/>
            <person name="da Silva R.H."/>
            <person name="de Melo A.L.T.M."/>
            <person name="Pandolfi V."/>
            <person name="Bustamante F.O."/>
            <person name="Brasileiro-Vidal A.C."/>
            <person name="Benko-Iseppon A.M."/>
        </authorList>
    </citation>
    <scope>NUCLEOTIDE SEQUENCE [LARGE SCALE GENOMIC DNA]</scope>
    <source>
        <tissue evidence="2">Leaves</tissue>
    </source>
</reference>
<keyword evidence="3" id="KW-1185">Reference proteome</keyword>
<accession>A0ABU6T837</accession>
<evidence type="ECO:0000256" key="1">
    <source>
        <dbReference type="SAM" id="MobiDB-lite"/>
    </source>
</evidence>
<feature type="compositionally biased region" description="Basic residues" evidence="1">
    <location>
        <begin position="39"/>
        <end position="50"/>
    </location>
</feature>
<dbReference type="Proteomes" id="UP001341840">
    <property type="component" value="Unassembled WGS sequence"/>
</dbReference>
<proteinExistence type="predicted"/>
<evidence type="ECO:0000313" key="3">
    <source>
        <dbReference type="Proteomes" id="UP001341840"/>
    </source>
</evidence>
<dbReference type="EMBL" id="JASCZI010090655">
    <property type="protein sequence ID" value="MED6144193.1"/>
    <property type="molecule type" value="Genomic_DNA"/>
</dbReference>
<sequence>MSDPKAIQVEEFESDTFAPSGFPNRQVIVEGSGVERGRSRNRSRNPRTRNRNASSLAQGLKLKNRLVGGAKPTRKNVKKKKKKDLAGLIADDEIRPTIYLKDKLAETCTHNIANKVLEVQTAQKGIGGNLGDSKTNSQ</sequence>
<evidence type="ECO:0000313" key="2">
    <source>
        <dbReference type="EMBL" id="MED6144193.1"/>
    </source>
</evidence>
<organism evidence="2 3">
    <name type="scientific">Stylosanthes scabra</name>
    <dbReference type="NCBI Taxonomy" id="79078"/>
    <lineage>
        <taxon>Eukaryota</taxon>
        <taxon>Viridiplantae</taxon>
        <taxon>Streptophyta</taxon>
        <taxon>Embryophyta</taxon>
        <taxon>Tracheophyta</taxon>
        <taxon>Spermatophyta</taxon>
        <taxon>Magnoliopsida</taxon>
        <taxon>eudicotyledons</taxon>
        <taxon>Gunneridae</taxon>
        <taxon>Pentapetalae</taxon>
        <taxon>rosids</taxon>
        <taxon>fabids</taxon>
        <taxon>Fabales</taxon>
        <taxon>Fabaceae</taxon>
        <taxon>Papilionoideae</taxon>
        <taxon>50 kb inversion clade</taxon>
        <taxon>dalbergioids sensu lato</taxon>
        <taxon>Dalbergieae</taxon>
        <taxon>Pterocarpus clade</taxon>
        <taxon>Stylosanthes</taxon>
    </lineage>
</organism>